<keyword evidence="3" id="KW-1185">Reference proteome</keyword>
<dbReference type="EMBL" id="VSRR010006157">
    <property type="protein sequence ID" value="MPC44165.1"/>
    <property type="molecule type" value="Genomic_DNA"/>
</dbReference>
<name>A0A5B7FF32_PORTR</name>
<evidence type="ECO:0000313" key="2">
    <source>
        <dbReference type="EMBL" id="MPC44165.1"/>
    </source>
</evidence>
<feature type="region of interest" description="Disordered" evidence="1">
    <location>
        <begin position="1"/>
        <end position="26"/>
    </location>
</feature>
<feature type="compositionally biased region" description="Low complexity" evidence="1">
    <location>
        <begin position="1"/>
        <end position="18"/>
    </location>
</feature>
<gene>
    <name evidence="2" type="ORF">E2C01_037829</name>
</gene>
<organism evidence="2 3">
    <name type="scientific">Portunus trituberculatus</name>
    <name type="common">Swimming crab</name>
    <name type="synonym">Neptunus trituberculatus</name>
    <dbReference type="NCBI Taxonomy" id="210409"/>
    <lineage>
        <taxon>Eukaryota</taxon>
        <taxon>Metazoa</taxon>
        <taxon>Ecdysozoa</taxon>
        <taxon>Arthropoda</taxon>
        <taxon>Crustacea</taxon>
        <taxon>Multicrustacea</taxon>
        <taxon>Malacostraca</taxon>
        <taxon>Eumalacostraca</taxon>
        <taxon>Eucarida</taxon>
        <taxon>Decapoda</taxon>
        <taxon>Pleocyemata</taxon>
        <taxon>Brachyura</taxon>
        <taxon>Eubrachyura</taxon>
        <taxon>Portunoidea</taxon>
        <taxon>Portunidae</taxon>
        <taxon>Portuninae</taxon>
        <taxon>Portunus</taxon>
    </lineage>
</organism>
<sequence>MFAKSKCSFSLSPSLLPSSLPPSSSPCPSTASSFCYIFVPRKIRFRCDPSLRKSVGISS</sequence>
<reference evidence="2 3" key="1">
    <citation type="submission" date="2019-05" db="EMBL/GenBank/DDBJ databases">
        <title>Another draft genome of Portunus trituberculatus and its Hox gene families provides insights of decapod evolution.</title>
        <authorList>
            <person name="Jeong J.-H."/>
            <person name="Song I."/>
            <person name="Kim S."/>
            <person name="Choi T."/>
            <person name="Kim D."/>
            <person name="Ryu S."/>
            <person name="Kim W."/>
        </authorList>
    </citation>
    <scope>NUCLEOTIDE SEQUENCE [LARGE SCALE GENOMIC DNA]</scope>
    <source>
        <tissue evidence="2">Muscle</tissue>
    </source>
</reference>
<comment type="caution">
    <text evidence="2">The sequence shown here is derived from an EMBL/GenBank/DDBJ whole genome shotgun (WGS) entry which is preliminary data.</text>
</comment>
<accession>A0A5B7FF32</accession>
<evidence type="ECO:0000256" key="1">
    <source>
        <dbReference type="SAM" id="MobiDB-lite"/>
    </source>
</evidence>
<evidence type="ECO:0000313" key="3">
    <source>
        <dbReference type="Proteomes" id="UP000324222"/>
    </source>
</evidence>
<dbReference type="AlphaFoldDB" id="A0A5B7FF32"/>
<proteinExistence type="predicted"/>
<dbReference type="Proteomes" id="UP000324222">
    <property type="component" value="Unassembled WGS sequence"/>
</dbReference>
<protein>
    <submittedName>
        <fullName evidence="2">Uncharacterized protein</fullName>
    </submittedName>
</protein>